<dbReference type="PANTHER" id="PTHR30592">
    <property type="entry name" value="FORMATE DEHYDROGENASE"/>
    <property type="match status" value="1"/>
</dbReference>
<comment type="subcellular location">
    <subcellularLocation>
        <location evidence="3">Cytoplasm</location>
    </subcellularLocation>
</comment>
<keyword evidence="1 3" id="KW-0963">Cytoplasm</keyword>
<proteinExistence type="inferred from homology"/>
<evidence type="ECO:0000313" key="4">
    <source>
        <dbReference type="EMBL" id="AWI86263.1"/>
    </source>
</evidence>
<protein>
    <recommendedName>
        <fullName evidence="3">Sulfur carrier protein FdhD</fullName>
    </recommendedName>
</protein>
<dbReference type="PANTHER" id="PTHR30592:SF1">
    <property type="entry name" value="SULFUR CARRIER PROTEIN FDHD"/>
    <property type="match status" value="1"/>
</dbReference>
<comment type="caution">
    <text evidence="3">Lacks conserved residue(s) required for the propagation of feature annotation.</text>
</comment>
<dbReference type="InterPro" id="IPR016193">
    <property type="entry name" value="Cytidine_deaminase-like"/>
</dbReference>
<dbReference type="Gene3D" id="3.40.140.10">
    <property type="entry name" value="Cytidine Deaminase, domain 2"/>
    <property type="match status" value="1"/>
</dbReference>
<dbReference type="Gene3D" id="3.10.20.10">
    <property type="match status" value="1"/>
</dbReference>
<keyword evidence="2 3" id="KW-0501">Molybdenum cofactor biosynthesis</keyword>
<dbReference type="Pfam" id="PF02634">
    <property type="entry name" value="FdhD-NarQ"/>
    <property type="match status" value="1"/>
</dbReference>
<keyword evidence="4" id="KW-0808">Transferase</keyword>
<dbReference type="OrthoDB" id="3197277at2"/>
<organism evidence="4 5">
    <name type="scientific">Alloyangia pacifica</name>
    <dbReference type="NCBI Taxonomy" id="311180"/>
    <lineage>
        <taxon>Bacteria</taxon>
        <taxon>Pseudomonadati</taxon>
        <taxon>Pseudomonadota</taxon>
        <taxon>Alphaproteobacteria</taxon>
        <taxon>Rhodobacterales</taxon>
        <taxon>Roseobacteraceae</taxon>
        <taxon>Alloyangia</taxon>
    </lineage>
</organism>
<dbReference type="InterPro" id="IPR003786">
    <property type="entry name" value="FdhD"/>
</dbReference>
<keyword evidence="4" id="KW-0614">Plasmid</keyword>
<dbReference type="SUPFAM" id="SSF53927">
    <property type="entry name" value="Cytidine deaminase-like"/>
    <property type="match status" value="1"/>
</dbReference>
<dbReference type="GO" id="GO:0005737">
    <property type="term" value="C:cytoplasm"/>
    <property type="evidence" value="ECO:0007669"/>
    <property type="project" value="UniProtKB-SubCell"/>
</dbReference>
<dbReference type="GO" id="GO:0016783">
    <property type="term" value="F:sulfurtransferase activity"/>
    <property type="evidence" value="ECO:0007669"/>
    <property type="project" value="InterPro"/>
</dbReference>
<comment type="function">
    <text evidence="3">Required for formate dehydrogenase (FDH) activity. Acts as a sulfur carrier protein that transfers sulfur from IscS to the molybdenum cofactor prior to its insertion into FDH.</text>
</comment>
<dbReference type="RefSeq" id="WP_108970364.1">
    <property type="nucleotide sequence ID" value="NZ_CP022191.1"/>
</dbReference>
<gene>
    <name evidence="3" type="primary">fdhD</name>
    <name evidence="4" type="ORF">CEW88_21260</name>
</gene>
<evidence type="ECO:0000256" key="1">
    <source>
        <dbReference type="ARBA" id="ARBA00022490"/>
    </source>
</evidence>
<dbReference type="KEGG" id="ypac:CEW88_21260"/>
<dbReference type="HAMAP" id="MF_00187">
    <property type="entry name" value="FdhD"/>
    <property type="match status" value="1"/>
</dbReference>
<evidence type="ECO:0000256" key="3">
    <source>
        <dbReference type="HAMAP-Rule" id="MF_00187"/>
    </source>
</evidence>
<dbReference type="GO" id="GO:0006777">
    <property type="term" value="P:Mo-molybdopterin cofactor biosynthetic process"/>
    <property type="evidence" value="ECO:0007669"/>
    <property type="project" value="UniProtKB-UniRule"/>
</dbReference>
<evidence type="ECO:0000313" key="5">
    <source>
        <dbReference type="Proteomes" id="UP000244915"/>
    </source>
</evidence>
<sequence length="258" mass="27319">MSLHQSLTGEGPALPPQIGEAPVALTCDGSTLAVMMATPDDLEDFALGFMLTEGILHHRSELRDLEILHHPNGFEARMWLAPEASHRVMKRQRATIGPVGCGLCGIDSLAKVARDLPTLPDGPCFDPDELAAAPERLRAHQPLHDRTRACHAAGFLLPGRGIVLAREDVGRHNALDKLAGALCRGDLNPAEGAVIISSRVSTEMVQKTIAIGATALVAPSAATDYALRIALDAGLTLVARGTGRTLCCLSGSRRLLAR</sequence>
<accession>A0A2U8HKE8</accession>
<name>A0A2U8HKE8_9RHOB</name>
<dbReference type="GO" id="GO:0097163">
    <property type="term" value="F:sulfur carrier activity"/>
    <property type="evidence" value="ECO:0007669"/>
    <property type="project" value="UniProtKB-UniRule"/>
</dbReference>
<dbReference type="AlphaFoldDB" id="A0A2U8HKE8"/>
<geneLocation type="plasmid" evidence="4 5">
    <name>unnamed1</name>
</geneLocation>
<dbReference type="PIRSF" id="PIRSF015626">
    <property type="entry name" value="FdhD"/>
    <property type="match status" value="1"/>
</dbReference>
<reference evidence="4 5" key="1">
    <citation type="submission" date="2017-06" db="EMBL/GenBank/DDBJ databases">
        <title>Yangia sp. YSBP01 complete genome sequence.</title>
        <authorList>
            <person name="Woo J.-H."/>
            <person name="Kim H.-S."/>
        </authorList>
    </citation>
    <scope>NUCLEOTIDE SEQUENCE [LARGE SCALE GENOMIC DNA]</scope>
    <source>
        <strain evidence="4 5">YSBP01</strain>
        <plasmid evidence="4 5">unnamed1</plasmid>
    </source>
</reference>
<dbReference type="Proteomes" id="UP000244915">
    <property type="component" value="Plasmid unnamed1"/>
</dbReference>
<dbReference type="EMBL" id="CP022191">
    <property type="protein sequence ID" value="AWI86263.1"/>
    <property type="molecule type" value="Genomic_DNA"/>
</dbReference>
<feature type="active site" description="Cysteine persulfide intermediate" evidence="3">
    <location>
        <position position="101"/>
    </location>
</feature>
<evidence type="ECO:0000256" key="2">
    <source>
        <dbReference type="ARBA" id="ARBA00023150"/>
    </source>
</evidence>
<dbReference type="NCBIfam" id="TIGR00129">
    <property type="entry name" value="fdhD_narQ"/>
    <property type="match status" value="1"/>
</dbReference>
<comment type="similarity">
    <text evidence="3">Belongs to the FdhD family.</text>
</comment>